<dbReference type="Pfam" id="PF11188">
    <property type="entry name" value="DUF2975"/>
    <property type="match status" value="1"/>
</dbReference>
<feature type="transmembrane region" description="Helical" evidence="1">
    <location>
        <begin position="21"/>
        <end position="44"/>
    </location>
</feature>
<gene>
    <name evidence="2" type="ORF">KAK03_17025</name>
</gene>
<feature type="transmembrane region" description="Helical" evidence="1">
    <location>
        <begin position="120"/>
        <end position="142"/>
    </location>
</feature>
<sequence length="192" mass="20361">MDMDTPSPLPRPELARRLRGLARAVRALALLGALGLVALPPWIALGSGSSLEPMQGLFGGHLLDMAQGGITPAVRWRLALVTVLPVAAALSALWQLWTLFGAYRHGDVFGPLPLASLRRFGWAMTVLAAAQPLSTTLASVAASWDNPPGQRLVAVMLGSNDYALLMSALVFVALGRVMTEAARQAQEIEAFV</sequence>
<keyword evidence="1" id="KW-1133">Transmembrane helix</keyword>
<evidence type="ECO:0000256" key="1">
    <source>
        <dbReference type="SAM" id="Phobius"/>
    </source>
</evidence>
<dbReference type="InterPro" id="IPR021354">
    <property type="entry name" value="DUF2975"/>
</dbReference>
<accession>A0A940YCM2</accession>
<evidence type="ECO:0000313" key="3">
    <source>
        <dbReference type="Proteomes" id="UP000676246"/>
    </source>
</evidence>
<feature type="transmembrane region" description="Helical" evidence="1">
    <location>
        <begin position="78"/>
        <end position="100"/>
    </location>
</feature>
<feature type="transmembrane region" description="Helical" evidence="1">
    <location>
        <begin position="162"/>
        <end position="179"/>
    </location>
</feature>
<name>A0A940YCM2_9BURK</name>
<dbReference type="RefSeq" id="WP_210855553.1">
    <property type="nucleotide sequence ID" value="NZ_JAGQDD010000014.1"/>
</dbReference>
<dbReference type="AlphaFoldDB" id="A0A940YCM2"/>
<organism evidence="2 3">
    <name type="scientific">Ideonella alba</name>
    <dbReference type="NCBI Taxonomy" id="2824118"/>
    <lineage>
        <taxon>Bacteria</taxon>
        <taxon>Pseudomonadati</taxon>
        <taxon>Pseudomonadota</taxon>
        <taxon>Betaproteobacteria</taxon>
        <taxon>Burkholderiales</taxon>
        <taxon>Sphaerotilaceae</taxon>
        <taxon>Ideonella</taxon>
    </lineage>
</organism>
<evidence type="ECO:0000313" key="2">
    <source>
        <dbReference type="EMBL" id="MBQ0932185.1"/>
    </source>
</evidence>
<keyword evidence="1" id="KW-0812">Transmembrane</keyword>
<keyword evidence="3" id="KW-1185">Reference proteome</keyword>
<reference evidence="2 3" key="1">
    <citation type="submission" date="2021-04" db="EMBL/GenBank/DDBJ databases">
        <title>The genome sequence of Ideonella sp. 3Y2.</title>
        <authorList>
            <person name="Liu Y."/>
        </authorList>
    </citation>
    <scope>NUCLEOTIDE SEQUENCE [LARGE SCALE GENOMIC DNA]</scope>
    <source>
        <strain evidence="2 3">3Y2</strain>
    </source>
</reference>
<protein>
    <submittedName>
        <fullName evidence="2">DUF2975 domain-containing protein</fullName>
    </submittedName>
</protein>
<proteinExistence type="predicted"/>
<keyword evidence="1" id="KW-0472">Membrane</keyword>
<dbReference type="EMBL" id="JAGQDD010000014">
    <property type="protein sequence ID" value="MBQ0932185.1"/>
    <property type="molecule type" value="Genomic_DNA"/>
</dbReference>
<comment type="caution">
    <text evidence="2">The sequence shown here is derived from an EMBL/GenBank/DDBJ whole genome shotgun (WGS) entry which is preliminary data.</text>
</comment>
<dbReference type="Proteomes" id="UP000676246">
    <property type="component" value="Unassembled WGS sequence"/>
</dbReference>